<gene>
    <name evidence="13" type="primary">bmp10</name>
</gene>
<dbReference type="Gene3D" id="2.60.120.970">
    <property type="match status" value="1"/>
</dbReference>
<dbReference type="PANTHER" id="PTHR11848:SF39">
    <property type="entry name" value="BONE MORPHOGENETIC PROTEIN 10"/>
    <property type="match status" value="1"/>
</dbReference>
<keyword evidence="10" id="KW-0812">Transmembrane</keyword>
<dbReference type="OrthoDB" id="5987191at2759"/>
<reference evidence="13" key="1">
    <citation type="submission" date="2025-08" db="UniProtKB">
        <authorList>
            <consortium name="RefSeq"/>
        </authorList>
    </citation>
    <scope>IDENTIFICATION</scope>
    <source>
        <strain evidence="13">Quisiro</strain>
        <tissue evidence="13">Liver</tissue>
    </source>
</reference>
<evidence type="ECO:0000256" key="7">
    <source>
        <dbReference type="ARBA" id="ARBA00023180"/>
    </source>
</evidence>
<dbReference type="Proteomes" id="UP000192220">
    <property type="component" value="Unplaced"/>
</dbReference>
<feature type="domain" description="TGF-beta family profile" evidence="11">
    <location>
        <begin position="380"/>
        <end position="492"/>
    </location>
</feature>
<dbReference type="GO" id="GO:0008083">
    <property type="term" value="F:growth factor activity"/>
    <property type="evidence" value="ECO:0007669"/>
    <property type="project" value="UniProtKB-KW"/>
</dbReference>
<dbReference type="InterPro" id="IPR001839">
    <property type="entry name" value="TGF-b_C"/>
</dbReference>
<keyword evidence="6" id="KW-1015">Disulfide bond</keyword>
<keyword evidence="7" id="KW-0325">Glycoprotein</keyword>
<dbReference type="GO" id="GO:0030509">
    <property type="term" value="P:BMP signaling pathway"/>
    <property type="evidence" value="ECO:0007669"/>
    <property type="project" value="TreeGrafter"/>
</dbReference>
<evidence type="ECO:0000313" key="13">
    <source>
        <dbReference type="RefSeq" id="XP_013877866.1"/>
    </source>
</evidence>
<dbReference type="PROSITE" id="PS00250">
    <property type="entry name" value="TGF_BETA_1"/>
    <property type="match status" value="1"/>
</dbReference>
<keyword evidence="10" id="KW-0472">Membrane</keyword>
<sequence length="492" mass="55157">MASIWVSQLGTICTYKIFFLMLSVVLLWGPLCVKSSPISNAHRRQRPAPGLGDGHGGVVDPSVLEQDSNKKMQDMMESLKEQFLRAFNLSGLGPPPLSAGNTREEPPEYMMELYNRFANDRTAMPTANIIRSFKNEDTNPSVVGVGGVRRHPLLFNVSIPRHEHITAAELRLYTLVQTDRHLYAGVDRKVTIYEPESQDWSGNVTDGKTARGDTFQGVQDRTELVKLASRQVYGTDNGWEAFDLTSAVQRWRKAEGDTTRRLEVHISSIGDNENVQGSMNNSTDKSSPEGDMRIENNSEEKHKPLLIVFSDDRSSDHRDDRRELNEMIDHETSNAVLQNDMKTDLDGMWGELGEDGDGGDPDEEDLIQMRSNLIYDTASRIRRNAKGNHCKKQSLYVEFKDIGWDSWILAPTGYDAFECTGVCSYPLTKHVTPTKHAIVQTLVNINSPQKAAQACCVPTKLDPISLLYLDDTGVVTYKYKYEGMVVAECGCR</sequence>
<evidence type="ECO:0000259" key="11">
    <source>
        <dbReference type="PROSITE" id="PS51362"/>
    </source>
</evidence>
<dbReference type="KEGG" id="alim:106527501"/>
<keyword evidence="3" id="KW-0964">Secreted</keyword>
<feature type="compositionally biased region" description="Basic and acidic residues" evidence="9">
    <location>
        <begin position="286"/>
        <end position="298"/>
    </location>
</feature>
<evidence type="ECO:0000256" key="9">
    <source>
        <dbReference type="SAM" id="MobiDB-lite"/>
    </source>
</evidence>
<protein>
    <submittedName>
        <fullName evidence="13">Bone morphogenetic protein 10</fullName>
    </submittedName>
</protein>
<dbReference type="STRING" id="52670.A0A2I4CD02"/>
<evidence type="ECO:0000256" key="2">
    <source>
        <dbReference type="ARBA" id="ARBA00006656"/>
    </source>
</evidence>
<keyword evidence="10" id="KW-1133">Transmembrane helix</keyword>
<keyword evidence="5 8" id="KW-0339">Growth factor</keyword>
<evidence type="ECO:0000256" key="1">
    <source>
        <dbReference type="ARBA" id="ARBA00004613"/>
    </source>
</evidence>
<evidence type="ECO:0000256" key="8">
    <source>
        <dbReference type="RuleBase" id="RU000354"/>
    </source>
</evidence>
<dbReference type="InterPro" id="IPR017948">
    <property type="entry name" value="TGFb_CS"/>
</dbReference>
<feature type="compositionally biased region" description="Polar residues" evidence="9">
    <location>
        <begin position="270"/>
        <end position="285"/>
    </location>
</feature>
<dbReference type="Gene3D" id="2.10.90.10">
    <property type="entry name" value="Cystine-knot cytokines"/>
    <property type="match status" value="1"/>
</dbReference>
<dbReference type="GO" id="GO:0035239">
    <property type="term" value="P:tube morphogenesis"/>
    <property type="evidence" value="ECO:0007669"/>
    <property type="project" value="UniProtKB-ARBA"/>
</dbReference>
<dbReference type="InterPro" id="IPR001111">
    <property type="entry name" value="TGF-b_propeptide"/>
</dbReference>
<evidence type="ECO:0000256" key="6">
    <source>
        <dbReference type="ARBA" id="ARBA00023157"/>
    </source>
</evidence>
<evidence type="ECO:0000256" key="10">
    <source>
        <dbReference type="SAM" id="Phobius"/>
    </source>
</evidence>
<accession>A0A2I4CD02</accession>
<keyword evidence="12" id="KW-1185">Reference proteome</keyword>
<feature type="transmembrane region" description="Helical" evidence="10">
    <location>
        <begin position="12"/>
        <end position="31"/>
    </location>
</feature>
<feature type="region of interest" description="Disordered" evidence="9">
    <location>
        <begin position="270"/>
        <end position="298"/>
    </location>
</feature>
<dbReference type="FunCoup" id="A0A2I4CD02">
    <property type="interactions" value="1740"/>
</dbReference>
<comment type="subcellular location">
    <subcellularLocation>
        <location evidence="1">Secreted</location>
    </subcellularLocation>
</comment>
<dbReference type="GeneID" id="106527501"/>
<evidence type="ECO:0000256" key="3">
    <source>
        <dbReference type="ARBA" id="ARBA00022525"/>
    </source>
</evidence>
<evidence type="ECO:0000256" key="4">
    <source>
        <dbReference type="ARBA" id="ARBA00022729"/>
    </source>
</evidence>
<dbReference type="Pfam" id="PF00688">
    <property type="entry name" value="TGFb_propeptide"/>
    <property type="match status" value="1"/>
</dbReference>
<feature type="region of interest" description="Disordered" evidence="9">
    <location>
        <begin position="40"/>
        <end position="62"/>
    </location>
</feature>
<dbReference type="SMART" id="SM00204">
    <property type="entry name" value="TGFB"/>
    <property type="match status" value="1"/>
</dbReference>
<dbReference type="InterPro" id="IPR015615">
    <property type="entry name" value="TGF-beta-rel"/>
</dbReference>
<dbReference type="Pfam" id="PF00019">
    <property type="entry name" value="TGF_beta"/>
    <property type="match status" value="1"/>
</dbReference>
<dbReference type="FunFam" id="2.10.90.10:FF:000001">
    <property type="entry name" value="Bone morphogenetic protein 4"/>
    <property type="match status" value="1"/>
</dbReference>
<name>A0A2I4CD02_AUSLI</name>
<dbReference type="PROSITE" id="PS51362">
    <property type="entry name" value="TGF_BETA_2"/>
    <property type="match status" value="1"/>
</dbReference>
<dbReference type="SUPFAM" id="SSF57501">
    <property type="entry name" value="Cystine-knot cytokines"/>
    <property type="match status" value="1"/>
</dbReference>
<organism evidence="12 13">
    <name type="scientific">Austrofundulus limnaeus</name>
    <name type="common">Annual killifish</name>
    <dbReference type="NCBI Taxonomy" id="52670"/>
    <lineage>
        <taxon>Eukaryota</taxon>
        <taxon>Metazoa</taxon>
        <taxon>Chordata</taxon>
        <taxon>Craniata</taxon>
        <taxon>Vertebrata</taxon>
        <taxon>Euteleostomi</taxon>
        <taxon>Actinopterygii</taxon>
        <taxon>Neopterygii</taxon>
        <taxon>Teleostei</taxon>
        <taxon>Neoteleostei</taxon>
        <taxon>Acanthomorphata</taxon>
        <taxon>Ovalentaria</taxon>
        <taxon>Atherinomorphae</taxon>
        <taxon>Cyprinodontiformes</taxon>
        <taxon>Rivulidae</taxon>
        <taxon>Austrofundulus</taxon>
    </lineage>
</organism>
<evidence type="ECO:0000256" key="5">
    <source>
        <dbReference type="ARBA" id="ARBA00023030"/>
    </source>
</evidence>
<evidence type="ECO:0000313" key="12">
    <source>
        <dbReference type="Proteomes" id="UP000192220"/>
    </source>
</evidence>
<dbReference type="GO" id="GO:0005615">
    <property type="term" value="C:extracellular space"/>
    <property type="evidence" value="ECO:0007669"/>
    <property type="project" value="TreeGrafter"/>
</dbReference>
<comment type="similarity">
    <text evidence="2 8">Belongs to the TGF-beta family.</text>
</comment>
<dbReference type="InterPro" id="IPR029034">
    <property type="entry name" value="Cystine-knot_cytokine"/>
</dbReference>
<dbReference type="AlphaFoldDB" id="A0A2I4CD02"/>
<dbReference type="CTD" id="27302"/>
<dbReference type="GO" id="GO:0005125">
    <property type="term" value="F:cytokine activity"/>
    <property type="evidence" value="ECO:0007669"/>
    <property type="project" value="TreeGrafter"/>
</dbReference>
<proteinExistence type="inferred from homology"/>
<dbReference type="PANTHER" id="PTHR11848">
    <property type="entry name" value="TGF-BETA FAMILY"/>
    <property type="match status" value="1"/>
</dbReference>
<keyword evidence="4" id="KW-0732">Signal</keyword>
<dbReference type="RefSeq" id="XP_013877866.1">
    <property type="nucleotide sequence ID" value="XM_014022412.1"/>
</dbReference>
<dbReference type="InParanoid" id="A0A2I4CD02"/>